<dbReference type="Gene3D" id="1.10.443.10">
    <property type="entry name" value="Intergrase catalytic core"/>
    <property type="match status" value="1"/>
</dbReference>
<evidence type="ECO:0000256" key="2">
    <source>
        <dbReference type="ARBA" id="ARBA00023125"/>
    </source>
</evidence>
<evidence type="ECO:0000313" key="6">
    <source>
        <dbReference type="Proteomes" id="UP000625551"/>
    </source>
</evidence>
<dbReference type="PANTHER" id="PTHR30349">
    <property type="entry name" value="PHAGE INTEGRASE-RELATED"/>
    <property type="match status" value="1"/>
</dbReference>
<sequence length="432" mass="49473">MKGVTTSIFFDNRRSLKDGTYPVKLRITYKGKRKYYPTPYSFTQEVFDKALSSKPGKELKDCKLALQAIEYKANQIIDKLSSFSFSEFEKRLLNNSVSNEVFSAYDLTIARLNEEGRAGTADSYQSARNSLWCFSHRKAFTERKGVSTKEVEARKEAMKRYTPLPFTDITPQFLRDYDQWMKEGGRSSTTIGMYLRTLKALFNDAIASGDVNPDLYPFGRRKYLIPSGENIKRALTKADITKIIKYEPSSDSEARARDLWVFSYLCNGINVKDIARLKYKQIGESSISFVRSKTERTTRQKLKTVVAALKPRVQQIIEKWGNEPVSPETYVFPILCSDLTPKEELAKVRQATKTINSYLHRIAEAVGIEKHLTTYTARHSFSTILKNSDTPIAFISESLGHSSEKTTQHYLDSFDDSTRHEIIDKLTDFLDE</sequence>
<dbReference type="Gene3D" id="1.10.150.130">
    <property type="match status" value="1"/>
</dbReference>
<name>A0ABR7XLH6_9BACT</name>
<keyword evidence="3" id="KW-0233">DNA recombination</keyword>
<evidence type="ECO:0000256" key="3">
    <source>
        <dbReference type="ARBA" id="ARBA00023172"/>
    </source>
</evidence>
<reference evidence="5 6" key="1">
    <citation type="submission" date="2020-09" db="EMBL/GenBank/DDBJ databases">
        <title>Genome sequencing and assembly of Pontibacter sp.</title>
        <authorList>
            <person name="Chhetri G."/>
        </authorList>
    </citation>
    <scope>NUCLEOTIDE SEQUENCE [LARGE SCALE GENOMIC DNA]</scope>
    <source>
        <strain evidence="5 6">JH31</strain>
    </source>
</reference>
<dbReference type="Pfam" id="PF13102">
    <property type="entry name" value="Phage_int_SAM_5"/>
    <property type="match status" value="1"/>
</dbReference>
<accession>A0ABR7XLH6</accession>
<keyword evidence="6" id="KW-1185">Reference proteome</keyword>
<comment type="caution">
    <text evidence="5">The sequence shown here is derived from an EMBL/GenBank/DDBJ whole genome shotgun (WGS) entry which is preliminary data.</text>
</comment>
<evidence type="ECO:0000313" key="5">
    <source>
        <dbReference type="EMBL" id="MBD1398821.1"/>
    </source>
</evidence>
<comment type="similarity">
    <text evidence="1">Belongs to the 'phage' integrase family.</text>
</comment>
<dbReference type="Pfam" id="PF17293">
    <property type="entry name" value="Arm-DNA-bind_5"/>
    <property type="match status" value="1"/>
</dbReference>
<dbReference type="PANTHER" id="PTHR30349:SF64">
    <property type="entry name" value="PROPHAGE INTEGRASE INTD-RELATED"/>
    <property type="match status" value="1"/>
</dbReference>
<dbReference type="PROSITE" id="PS51898">
    <property type="entry name" value="TYR_RECOMBINASE"/>
    <property type="match status" value="1"/>
</dbReference>
<dbReference type="CDD" id="cd01185">
    <property type="entry name" value="INTN1_C_like"/>
    <property type="match status" value="1"/>
</dbReference>
<dbReference type="InterPro" id="IPR050090">
    <property type="entry name" value="Tyrosine_recombinase_XerCD"/>
</dbReference>
<evidence type="ECO:0000256" key="1">
    <source>
        <dbReference type="ARBA" id="ARBA00008857"/>
    </source>
</evidence>
<feature type="domain" description="Tyr recombinase" evidence="4">
    <location>
        <begin position="230"/>
        <end position="424"/>
    </location>
</feature>
<dbReference type="Proteomes" id="UP000625551">
    <property type="component" value="Unassembled WGS sequence"/>
</dbReference>
<proteinExistence type="inferred from homology"/>
<protein>
    <submittedName>
        <fullName evidence="5">Site-specific integrase</fullName>
    </submittedName>
</protein>
<dbReference type="EMBL" id="JACXAJ010000011">
    <property type="protein sequence ID" value="MBD1398821.1"/>
    <property type="molecule type" value="Genomic_DNA"/>
</dbReference>
<dbReference type="InterPro" id="IPR025269">
    <property type="entry name" value="SAM-like_dom"/>
</dbReference>
<dbReference type="InterPro" id="IPR010998">
    <property type="entry name" value="Integrase_recombinase_N"/>
</dbReference>
<organism evidence="5 6">
    <name type="scientific">Pontibacter aquaedesilientis</name>
    <dbReference type="NCBI Taxonomy" id="2766980"/>
    <lineage>
        <taxon>Bacteria</taxon>
        <taxon>Pseudomonadati</taxon>
        <taxon>Bacteroidota</taxon>
        <taxon>Cytophagia</taxon>
        <taxon>Cytophagales</taxon>
        <taxon>Hymenobacteraceae</taxon>
        <taxon>Pontibacter</taxon>
    </lineage>
</organism>
<evidence type="ECO:0000259" key="4">
    <source>
        <dbReference type="PROSITE" id="PS51898"/>
    </source>
</evidence>
<dbReference type="InterPro" id="IPR013762">
    <property type="entry name" value="Integrase-like_cat_sf"/>
</dbReference>
<dbReference type="InterPro" id="IPR035386">
    <property type="entry name" value="Arm-DNA-bind_5"/>
</dbReference>
<dbReference type="SUPFAM" id="SSF56349">
    <property type="entry name" value="DNA breaking-rejoining enzymes"/>
    <property type="match status" value="1"/>
</dbReference>
<dbReference type="RefSeq" id="WP_191184953.1">
    <property type="nucleotide sequence ID" value="NZ_JACXAJ010000011.1"/>
</dbReference>
<dbReference type="InterPro" id="IPR011010">
    <property type="entry name" value="DNA_brk_join_enz"/>
</dbReference>
<keyword evidence="2" id="KW-0238">DNA-binding</keyword>
<dbReference type="InterPro" id="IPR002104">
    <property type="entry name" value="Integrase_catalytic"/>
</dbReference>
<dbReference type="Pfam" id="PF00589">
    <property type="entry name" value="Phage_integrase"/>
    <property type="match status" value="1"/>
</dbReference>
<gene>
    <name evidence="5" type="ORF">H9Q13_16740</name>
</gene>